<dbReference type="EMBL" id="PCRK01000132">
    <property type="protein sequence ID" value="PIP18984.1"/>
    <property type="molecule type" value="Genomic_DNA"/>
</dbReference>
<reference evidence="2 3" key="1">
    <citation type="submission" date="2017-09" db="EMBL/GenBank/DDBJ databases">
        <title>Depth-based differentiation of microbial function through sediment-hosted aquifers and enrichment of novel symbionts in the deep terrestrial subsurface.</title>
        <authorList>
            <person name="Probst A.J."/>
            <person name="Ladd B."/>
            <person name="Jarett J.K."/>
            <person name="Geller-Mcgrath D.E."/>
            <person name="Sieber C.M."/>
            <person name="Emerson J.B."/>
            <person name="Anantharaman K."/>
            <person name="Thomas B.C."/>
            <person name="Malmstrom R."/>
            <person name="Stieglmeier M."/>
            <person name="Klingl A."/>
            <person name="Woyke T."/>
            <person name="Ryan C.M."/>
            <person name="Banfield J.F."/>
        </authorList>
    </citation>
    <scope>NUCLEOTIDE SEQUENCE [LARGE SCALE GENOMIC DNA]</scope>
    <source>
        <strain evidence="2">CG23_combo_of_CG06-09_8_20_14_all_41_10</strain>
    </source>
</reference>
<evidence type="ECO:0000313" key="2">
    <source>
        <dbReference type="EMBL" id="PIP18984.1"/>
    </source>
</evidence>
<name>A0A2G9YIG2_9BACT</name>
<dbReference type="AlphaFoldDB" id="A0A2G9YIG2"/>
<comment type="caution">
    <text evidence="2">The sequence shown here is derived from an EMBL/GenBank/DDBJ whole genome shotgun (WGS) entry which is preliminary data.</text>
</comment>
<feature type="chain" id="PRO_5013950394" description="Lipoprotein SmpA/OmlA domain-containing protein" evidence="1">
    <location>
        <begin position="20"/>
        <end position="91"/>
    </location>
</feature>
<dbReference type="Proteomes" id="UP000231292">
    <property type="component" value="Unassembled WGS sequence"/>
</dbReference>
<accession>A0A2G9YIG2</accession>
<evidence type="ECO:0008006" key="4">
    <source>
        <dbReference type="Google" id="ProtNLM"/>
    </source>
</evidence>
<feature type="signal peptide" evidence="1">
    <location>
        <begin position="1"/>
        <end position="19"/>
    </location>
</feature>
<evidence type="ECO:0000256" key="1">
    <source>
        <dbReference type="SAM" id="SignalP"/>
    </source>
</evidence>
<dbReference type="PROSITE" id="PS51257">
    <property type="entry name" value="PROKAR_LIPOPROTEIN"/>
    <property type="match status" value="1"/>
</dbReference>
<evidence type="ECO:0000313" key="3">
    <source>
        <dbReference type="Proteomes" id="UP000231292"/>
    </source>
</evidence>
<proteinExistence type="predicted"/>
<gene>
    <name evidence="2" type="ORF">COX41_05295</name>
</gene>
<sequence length="91" mass="10627">MRKIIILVLLLGLSGCAFVFQDFNEGEYKNLVYGMPKEEVARVFGVPQKESKVTITGKEYEVWEYQVNGSSKTKLNRMGFYSIKYSFWEIR</sequence>
<keyword evidence="1" id="KW-0732">Signal</keyword>
<organism evidence="2 3">
    <name type="scientific">Candidatus Sherwoodlollariibacterium unditelluris</name>
    <dbReference type="NCBI Taxonomy" id="1974757"/>
    <lineage>
        <taxon>Bacteria</taxon>
        <taxon>Pseudomonadati</taxon>
        <taxon>Candidatus Omnitrophota</taxon>
        <taxon>Candidatus Sherwoodlollariibacterium</taxon>
    </lineage>
</organism>
<protein>
    <recommendedName>
        <fullName evidence="4">Lipoprotein SmpA/OmlA domain-containing protein</fullName>
    </recommendedName>
</protein>